<dbReference type="NCBIfam" id="TIGR00377">
    <property type="entry name" value="ant_ant_sig"/>
    <property type="match status" value="1"/>
</dbReference>
<dbReference type="Gene3D" id="3.30.750.24">
    <property type="entry name" value="STAS domain"/>
    <property type="match status" value="1"/>
</dbReference>
<dbReference type="SUPFAM" id="SSF52091">
    <property type="entry name" value="SpoIIaa-like"/>
    <property type="match status" value="1"/>
</dbReference>
<accession>A0ABM7Z0V4</accession>
<evidence type="ECO:0000256" key="1">
    <source>
        <dbReference type="ARBA" id="ARBA00009013"/>
    </source>
</evidence>
<organism evidence="4 5">
    <name type="scientific">Nostoc cf. commune SO-36</name>
    <dbReference type="NCBI Taxonomy" id="449208"/>
    <lineage>
        <taxon>Bacteria</taxon>
        <taxon>Bacillati</taxon>
        <taxon>Cyanobacteriota</taxon>
        <taxon>Cyanophyceae</taxon>
        <taxon>Nostocales</taxon>
        <taxon>Nostocaceae</taxon>
        <taxon>Nostoc</taxon>
    </lineage>
</organism>
<dbReference type="Pfam" id="PF01740">
    <property type="entry name" value="STAS"/>
    <property type="match status" value="1"/>
</dbReference>
<evidence type="ECO:0000256" key="2">
    <source>
        <dbReference type="RuleBase" id="RU003749"/>
    </source>
</evidence>
<dbReference type="CDD" id="cd07043">
    <property type="entry name" value="STAS_anti-anti-sigma_factors"/>
    <property type="match status" value="1"/>
</dbReference>
<keyword evidence="5" id="KW-1185">Reference proteome</keyword>
<comment type="similarity">
    <text evidence="1 2">Belongs to the anti-sigma-factor antagonist family.</text>
</comment>
<dbReference type="PANTHER" id="PTHR33495:SF2">
    <property type="entry name" value="ANTI-SIGMA FACTOR ANTAGONIST TM_1081-RELATED"/>
    <property type="match status" value="1"/>
</dbReference>
<feature type="domain" description="STAS" evidence="3">
    <location>
        <begin position="1"/>
        <end position="109"/>
    </location>
</feature>
<dbReference type="InterPro" id="IPR002645">
    <property type="entry name" value="STAS_dom"/>
</dbReference>
<dbReference type="PROSITE" id="PS50801">
    <property type="entry name" value="STAS"/>
    <property type="match status" value="1"/>
</dbReference>
<dbReference type="RefSeq" id="WP_251959715.1">
    <property type="nucleotide sequence ID" value="NZ_AP025732.1"/>
</dbReference>
<evidence type="ECO:0000313" key="4">
    <source>
        <dbReference type="EMBL" id="BDI16608.1"/>
    </source>
</evidence>
<reference evidence="4" key="1">
    <citation type="submission" date="2022-04" db="EMBL/GenBank/DDBJ databases">
        <title>Complete genome sequence of a cyanobacterium, Nostoc sp. SO-36, isolated in Antarctica.</title>
        <authorList>
            <person name="Kanesaki Y."/>
            <person name="Effendi D."/>
            <person name="Sakamoto T."/>
            <person name="Ohtani S."/>
            <person name="Awai K."/>
        </authorList>
    </citation>
    <scope>NUCLEOTIDE SEQUENCE</scope>
    <source>
        <strain evidence="4">SO-36</strain>
    </source>
</reference>
<dbReference type="PANTHER" id="PTHR33495">
    <property type="entry name" value="ANTI-SIGMA FACTOR ANTAGONIST TM_1081-RELATED-RELATED"/>
    <property type="match status" value="1"/>
</dbReference>
<evidence type="ECO:0000259" key="3">
    <source>
        <dbReference type="PROSITE" id="PS50801"/>
    </source>
</evidence>
<proteinExistence type="inferred from homology"/>
<sequence length="109" mass="11800">MQAVLNYPKIAVIRPQGSLNAANALEFERDMTTVLAQNGVSILVVDLAAVESLDSAGLMALLSTHKLALTLGRSFQICAIAPSIRIIFELTQLDRVFEILDSEAELTQT</sequence>
<evidence type="ECO:0000313" key="5">
    <source>
        <dbReference type="Proteomes" id="UP001055453"/>
    </source>
</evidence>
<dbReference type="EMBL" id="AP025732">
    <property type="protein sequence ID" value="BDI16608.1"/>
    <property type="molecule type" value="Genomic_DNA"/>
</dbReference>
<gene>
    <name evidence="4" type="ORF">ANSO36C_24100</name>
</gene>
<dbReference type="Proteomes" id="UP001055453">
    <property type="component" value="Chromosome"/>
</dbReference>
<protein>
    <recommendedName>
        <fullName evidence="2">Anti-sigma factor antagonist</fullName>
    </recommendedName>
</protein>
<dbReference type="InterPro" id="IPR003658">
    <property type="entry name" value="Anti-sigma_ant"/>
</dbReference>
<name>A0ABM7Z0V4_NOSCO</name>
<dbReference type="InterPro" id="IPR036513">
    <property type="entry name" value="STAS_dom_sf"/>
</dbReference>